<dbReference type="InterPro" id="IPR001509">
    <property type="entry name" value="Epimerase_deHydtase"/>
</dbReference>
<accession>A0ABR4P4K6</accession>
<dbReference type="InterPro" id="IPR051783">
    <property type="entry name" value="NAD(P)-dependent_oxidoreduct"/>
</dbReference>
<dbReference type="SUPFAM" id="SSF51735">
    <property type="entry name" value="NAD(P)-binding Rossmann-fold domains"/>
    <property type="match status" value="1"/>
</dbReference>
<dbReference type="Pfam" id="PF01370">
    <property type="entry name" value="Epimerase"/>
    <property type="match status" value="1"/>
</dbReference>
<dbReference type="PANTHER" id="PTHR48079:SF6">
    <property type="entry name" value="NAD(P)-BINDING DOMAIN-CONTAINING PROTEIN-RELATED"/>
    <property type="match status" value="1"/>
</dbReference>
<dbReference type="InterPro" id="IPR036291">
    <property type="entry name" value="NAD(P)-bd_dom_sf"/>
</dbReference>
<evidence type="ECO:0000313" key="2">
    <source>
        <dbReference type="EMBL" id="KAL3418239.1"/>
    </source>
</evidence>
<name>A0ABR4P4K6_9HELO</name>
<dbReference type="Gene3D" id="3.40.50.720">
    <property type="entry name" value="NAD(P)-binding Rossmann-like Domain"/>
    <property type="match status" value="1"/>
</dbReference>
<keyword evidence="3" id="KW-1185">Reference proteome</keyword>
<feature type="domain" description="NAD-dependent epimerase/dehydratase" evidence="1">
    <location>
        <begin position="13"/>
        <end position="227"/>
    </location>
</feature>
<dbReference type="PANTHER" id="PTHR48079">
    <property type="entry name" value="PROTEIN YEEZ"/>
    <property type="match status" value="1"/>
</dbReference>
<dbReference type="Proteomes" id="UP001629113">
    <property type="component" value="Unassembled WGS sequence"/>
</dbReference>
<organism evidence="2 3">
    <name type="scientific">Phlyctema vagabunda</name>
    <dbReference type="NCBI Taxonomy" id="108571"/>
    <lineage>
        <taxon>Eukaryota</taxon>
        <taxon>Fungi</taxon>
        <taxon>Dikarya</taxon>
        <taxon>Ascomycota</taxon>
        <taxon>Pezizomycotina</taxon>
        <taxon>Leotiomycetes</taxon>
        <taxon>Helotiales</taxon>
        <taxon>Dermateaceae</taxon>
        <taxon>Phlyctema</taxon>
    </lineage>
</organism>
<dbReference type="EMBL" id="JBFCZG010000009">
    <property type="protein sequence ID" value="KAL3418239.1"/>
    <property type="molecule type" value="Genomic_DNA"/>
</dbReference>
<gene>
    <name evidence="2" type="ORF">PVAG01_09955</name>
</gene>
<reference evidence="2 3" key="1">
    <citation type="submission" date="2024-06" db="EMBL/GenBank/DDBJ databases">
        <title>Complete genome of Phlyctema vagabunda strain 19-DSS-EL-015.</title>
        <authorList>
            <person name="Fiorenzani C."/>
        </authorList>
    </citation>
    <scope>NUCLEOTIDE SEQUENCE [LARGE SCALE GENOMIC DNA]</scope>
    <source>
        <strain evidence="2 3">19-DSS-EL-015</strain>
    </source>
</reference>
<comment type="caution">
    <text evidence="2">The sequence shown here is derived from an EMBL/GenBank/DDBJ whole genome shotgun (WGS) entry which is preliminary data.</text>
</comment>
<evidence type="ECO:0000313" key="3">
    <source>
        <dbReference type="Proteomes" id="UP001629113"/>
    </source>
</evidence>
<evidence type="ECO:0000259" key="1">
    <source>
        <dbReference type="Pfam" id="PF01370"/>
    </source>
</evidence>
<proteinExistence type="predicted"/>
<sequence length="347" mass="37753">MSGAKKVFLLGPGFIGSEILGLLLQEKYDVTTLVRSNSSAAKMGKIGVHAVQGTLEDKDLIETHTLASDVVIHTATADDIPSVEAIIKGIDRRLNDGRKTIYIHTSGASLLSDFSEGSVKNEFVFDDEYPEAIDALKDDAPHRMSDLLIVRGNKRFGTAAKLAIMIPPVIYGVGTLEERLSIQLPTLTRFALKHGYAGYVGAGLPVWAEVHVKDLATGYMTLLHFLEADPDTALDNPYFFCESGTEHSWKQFAEAIGQALHKAGKISDPVPRTVPNELYGDLFGAYTPVVVGANSRNKANRLRKLGWEAKEKDSTASLNEDELPIILKESKKFSGYLAPVASGPTRK</sequence>
<protein>
    <recommendedName>
        <fullName evidence="1">NAD-dependent epimerase/dehydratase domain-containing protein</fullName>
    </recommendedName>
</protein>